<evidence type="ECO:0000313" key="3">
    <source>
        <dbReference type="Proteomes" id="UP000029713"/>
    </source>
</evidence>
<dbReference type="InterPro" id="IPR029057">
    <property type="entry name" value="PRTase-like"/>
</dbReference>
<dbReference type="CDD" id="cd06223">
    <property type="entry name" value="PRTases_typeI"/>
    <property type="match status" value="1"/>
</dbReference>
<dbReference type="STRING" id="1522368.IN07_14030"/>
<evidence type="ECO:0000259" key="1">
    <source>
        <dbReference type="Pfam" id="PF00156"/>
    </source>
</evidence>
<dbReference type="Gene3D" id="3.30.1310.20">
    <property type="entry name" value="PRTase-like"/>
    <property type="match status" value="1"/>
</dbReference>
<keyword evidence="2" id="KW-0808">Transferase</keyword>
<name>A0A098Y6I6_9ACTN</name>
<accession>A0A098Y6I6</accession>
<feature type="domain" description="Phosphoribosyltransferase" evidence="1">
    <location>
        <begin position="12"/>
        <end position="159"/>
    </location>
</feature>
<dbReference type="Gene3D" id="3.40.50.2020">
    <property type="match status" value="1"/>
</dbReference>
<dbReference type="EMBL" id="JPMX01000060">
    <property type="protein sequence ID" value="KGH46045.1"/>
    <property type="molecule type" value="Genomic_DNA"/>
</dbReference>
<dbReference type="Proteomes" id="UP000029713">
    <property type="component" value="Unassembled WGS sequence"/>
</dbReference>
<evidence type="ECO:0000313" key="2">
    <source>
        <dbReference type="EMBL" id="KGH46045.1"/>
    </source>
</evidence>
<dbReference type="SUPFAM" id="SSF53271">
    <property type="entry name" value="PRTase-like"/>
    <property type="match status" value="1"/>
</dbReference>
<dbReference type="AlphaFoldDB" id="A0A098Y6I6"/>
<sequence length="209" mass="21719">MFFRDRADAGAQLARRLDQVRAAGPVVLGLPRGGVPVAAPVAAALAAPLDVLVVRKLGVPGQPELAMGAVGEGGVVVLEERVLRVADVVDADLTRVREEQQAAVDRRVRLFREVRPRVPLAGRTVVLVDDGIATGSTARAACAVARAQGAARVVLAVPVCSPDAVPALAAAADELVVLSSPPGFRSVGQAYADFRATEDDEVLDLLRGR</sequence>
<organism evidence="2 3">
    <name type="scientific">Modestobacter caceresii</name>
    <dbReference type="NCBI Taxonomy" id="1522368"/>
    <lineage>
        <taxon>Bacteria</taxon>
        <taxon>Bacillati</taxon>
        <taxon>Actinomycetota</taxon>
        <taxon>Actinomycetes</taxon>
        <taxon>Geodermatophilales</taxon>
        <taxon>Geodermatophilaceae</taxon>
        <taxon>Modestobacter</taxon>
    </lineage>
</organism>
<proteinExistence type="predicted"/>
<reference evidence="2 3" key="1">
    <citation type="submission" date="2014-07" db="EMBL/GenBank/DDBJ databases">
        <title>Biosystematic studies on Modestobacter strains isolated from extreme hyper-arid desert soil and from historic building.</title>
        <authorList>
            <person name="Bukarasam K."/>
            <person name="Bull A."/>
            <person name="Girard G."/>
            <person name="van Wezel G."/>
            <person name="Goodfellow M."/>
        </authorList>
    </citation>
    <scope>NUCLEOTIDE SEQUENCE [LARGE SCALE GENOMIC DNA]</scope>
    <source>
        <strain evidence="2 3">KNN45-2b</strain>
    </source>
</reference>
<comment type="caution">
    <text evidence="2">The sequence shown here is derived from an EMBL/GenBank/DDBJ whole genome shotgun (WGS) entry which is preliminary data.</text>
</comment>
<dbReference type="InterPro" id="IPR000836">
    <property type="entry name" value="PRTase_dom"/>
</dbReference>
<dbReference type="Pfam" id="PF00156">
    <property type="entry name" value="Pribosyltran"/>
    <property type="match status" value="1"/>
</dbReference>
<gene>
    <name evidence="2" type="ORF">IN07_14030</name>
</gene>
<protein>
    <submittedName>
        <fullName evidence="2">Phosphoribosyltransferase</fullName>
    </submittedName>
</protein>
<keyword evidence="3" id="KW-1185">Reference proteome</keyword>
<keyword evidence="2" id="KW-0328">Glycosyltransferase</keyword>
<dbReference type="GO" id="GO:0016757">
    <property type="term" value="F:glycosyltransferase activity"/>
    <property type="evidence" value="ECO:0007669"/>
    <property type="project" value="UniProtKB-KW"/>
</dbReference>